<proteinExistence type="inferred from homology"/>
<dbReference type="InterPro" id="IPR038959">
    <property type="entry name" value="Prp19"/>
</dbReference>
<dbReference type="PROSITE" id="PS50082">
    <property type="entry name" value="WD_REPEATS_2"/>
    <property type="match status" value="1"/>
</dbReference>
<accession>A0A0D9Z8X6</accession>
<dbReference type="SMART" id="SM00320">
    <property type="entry name" value="WD40"/>
    <property type="match status" value="2"/>
</dbReference>
<dbReference type="EnsemblPlants" id="OGLUM03G22250.1">
    <property type="protein sequence ID" value="OGLUM03G22250.1"/>
    <property type="gene ID" value="OGLUM03G22250"/>
</dbReference>
<evidence type="ECO:0000256" key="3">
    <source>
        <dbReference type="SAM" id="MobiDB-lite"/>
    </source>
</evidence>
<dbReference type="InterPro" id="IPR015943">
    <property type="entry name" value="WD40/YVTN_repeat-like_dom_sf"/>
</dbReference>
<feature type="region of interest" description="Disordered" evidence="3">
    <location>
        <begin position="93"/>
        <end position="112"/>
    </location>
</feature>
<dbReference type="InterPro" id="IPR036322">
    <property type="entry name" value="WD40_repeat_dom_sf"/>
</dbReference>
<comment type="similarity">
    <text evidence="2">Belongs to the WD repeat PRP19 family.</text>
</comment>
<dbReference type="GO" id="GO:0000974">
    <property type="term" value="C:Prp19 complex"/>
    <property type="evidence" value="ECO:0007669"/>
    <property type="project" value="UniProtKB-UniRule"/>
</dbReference>
<dbReference type="Gene3D" id="2.130.10.10">
    <property type="entry name" value="YVTN repeat-like/Quinoprotein amine dehydrogenase"/>
    <property type="match status" value="1"/>
</dbReference>
<keyword evidence="2" id="KW-0833">Ubl conjugation pathway</keyword>
<comment type="subunit">
    <text evidence="2">Homotetramer.</text>
</comment>
<evidence type="ECO:0000313" key="4">
    <source>
        <dbReference type="EnsemblPlants" id="OGLUM03G22250.1"/>
    </source>
</evidence>
<feature type="region of interest" description="Disordered" evidence="3">
    <location>
        <begin position="321"/>
        <end position="348"/>
    </location>
</feature>
<keyword evidence="2" id="KW-0539">Nucleus</keyword>
<reference evidence="4" key="2">
    <citation type="submission" date="2018-05" db="EMBL/GenBank/DDBJ databases">
        <title>OgluRS3 (Oryza glumaepatula Reference Sequence Version 3).</title>
        <authorList>
            <person name="Zhang J."/>
            <person name="Kudrna D."/>
            <person name="Lee S."/>
            <person name="Talag J."/>
            <person name="Welchert J."/>
            <person name="Wing R.A."/>
        </authorList>
    </citation>
    <scope>NUCLEOTIDE SEQUENCE [LARGE SCALE GENOMIC DNA]</scope>
</reference>
<sequence>MSAGMTFLLTRHKFGVHPDMLVTKLNIEKAVFECDRCVNNHHDSLRSAAEHIKKISCIDTQSWDLLKLAAAFKTARVLFRLVKRAKEAYEAEQVREAASDHETGPHRKEIHPGTTPVIIDELTESVPPTQAPVIALKRYTQISSHPLHRANEPGILSMDIHSSKDILATGGVDTNVVLFDRPSGQILCTLTGHSKKFFDASKVYSNIRTTTQITSLKFVNRDELLLTGSADKTVRVWQGTRTLGLEKKLTKVLNTDDSPLCCSRCSQSEGCEGAVVEVAIRRVAVVDVAEVGSRCRGSRAAECAGGAIEWSWTDKRASWTNGARRRARDEDGDTIATVVEEDDAEEPM</sequence>
<keyword evidence="2" id="KW-0507">mRNA processing</keyword>
<dbReference type="PANTHER" id="PTHR43995">
    <property type="entry name" value="PRE-MRNA-PROCESSING FACTOR 19"/>
    <property type="match status" value="1"/>
</dbReference>
<organism evidence="4">
    <name type="scientific">Oryza glumipatula</name>
    <dbReference type="NCBI Taxonomy" id="40148"/>
    <lineage>
        <taxon>Eukaryota</taxon>
        <taxon>Viridiplantae</taxon>
        <taxon>Streptophyta</taxon>
        <taxon>Embryophyta</taxon>
        <taxon>Tracheophyta</taxon>
        <taxon>Spermatophyta</taxon>
        <taxon>Magnoliopsida</taxon>
        <taxon>Liliopsida</taxon>
        <taxon>Poales</taxon>
        <taxon>Poaceae</taxon>
        <taxon>BOP clade</taxon>
        <taxon>Oryzoideae</taxon>
        <taxon>Oryzeae</taxon>
        <taxon>Oryzinae</taxon>
        <taxon>Oryza</taxon>
    </lineage>
</organism>
<dbReference type="STRING" id="40148.A0A0D9Z8X6"/>
<dbReference type="Pfam" id="PF00400">
    <property type="entry name" value="WD40"/>
    <property type="match status" value="2"/>
</dbReference>
<comment type="pathway">
    <text evidence="2">Protein modification; protein ubiquitination.</text>
</comment>
<dbReference type="Gramene" id="OGLUM03G22250.1">
    <property type="protein sequence ID" value="OGLUM03G22250.1"/>
    <property type="gene ID" value="OGLUM03G22250"/>
</dbReference>
<keyword evidence="5" id="KW-1185">Reference proteome</keyword>
<dbReference type="GO" id="GO:0006281">
    <property type="term" value="P:DNA repair"/>
    <property type="evidence" value="ECO:0007669"/>
    <property type="project" value="UniProtKB-KW"/>
</dbReference>
<dbReference type="GO" id="GO:0000398">
    <property type="term" value="P:mRNA splicing, via spliceosome"/>
    <property type="evidence" value="ECO:0007669"/>
    <property type="project" value="InterPro"/>
</dbReference>
<dbReference type="AlphaFoldDB" id="A0A0D9Z8X6"/>
<evidence type="ECO:0000256" key="1">
    <source>
        <dbReference type="PROSITE-ProRule" id="PRU00221"/>
    </source>
</evidence>
<keyword evidence="2" id="KW-0808">Transferase</keyword>
<dbReference type="GO" id="GO:0061630">
    <property type="term" value="F:ubiquitin protein ligase activity"/>
    <property type="evidence" value="ECO:0007669"/>
    <property type="project" value="UniProtKB-UniRule"/>
</dbReference>
<comment type="function">
    <text evidence="2">Ubiquitin-protein ligase which is mainly involved pre-mRNA splicing and DNA repair. Required for pre-mRNA splicing as component of the spliceosome.</text>
</comment>
<dbReference type="PANTHER" id="PTHR43995:SF1">
    <property type="entry name" value="PRE-MRNA-PROCESSING FACTOR 19"/>
    <property type="match status" value="1"/>
</dbReference>
<keyword evidence="2" id="KW-0227">DNA damage</keyword>
<protein>
    <recommendedName>
        <fullName evidence="2">Pre-mRNA-processing factor 19</fullName>
        <ecNumber evidence="2">2.3.2.27</ecNumber>
    </recommendedName>
</protein>
<comment type="subcellular location">
    <subcellularLocation>
        <location evidence="2">Nucleus</location>
    </subcellularLocation>
</comment>
<dbReference type="EC" id="2.3.2.27" evidence="2"/>
<dbReference type="GO" id="GO:0005737">
    <property type="term" value="C:cytoplasm"/>
    <property type="evidence" value="ECO:0007669"/>
    <property type="project" value="TreeGrafter"/>
</dbReference>
<reference evidence="4" key="1">
    <citation type="submission" date="2015-04" db="UniProtKB">
        <authorList>
            <consortium name="EnsemblPlants"/>
        </authorList>
    </citation>
    <scope>IDENTIFICATION</scope>
</reference>
<evidence type="ECO:0000256" key="2">
    <source>
        <dbReference type="RuleBase" id="RU367101"/>
    </source>
</evidence>
<feature type="compositionally biased region" description="Acidic residues" evidence="3">
    <location>
        <begin position="339"/>
        <end position="348"/>
    </location>
</feature>
<feature type="compositionally biased region" description="Basic and acidic residues" evidence="3">
    <location>
        <begin position="93"/>
        <end position="111"/>
    </location>
</feature>
<evidence type="ECO:0000313" key="5">
    <source>
        <dbReference type="Proteomes" id="UP000026961"/>
    </source>
</evidence>
<dbReference type="GO" id="GO:0070534">
    <property type="term" value="P:protein K63-linked ubiquitination"/>
    <property type="evidence" value="ECO:0007669"/>
    <property type="project" value="UniProtKB-UniRule"/>
</dbReference>
<dbReference type="GO" id="GO:0071006">
    <property type="term" value="C:U2-type catalytic step 1 spliceosome"/>
    <property type="evidence" value="ECO:0007669"/>
    <property type="project" value="TreeGrafter"/>
</dbReference>
<keyword evidence="2" id="KW-0508">mRNA splicing</keyword>
<dbReference type="Proteomes" id="UP000026961">
    <property type="component" value="Chromosome 3"/>
</dbReference>
<comment type="catalytic activity">
    <reaction evidence="2">
        <text>S-ubiquitinyl-[E2 ubiquitin-conjugating enzyme]-L-cysteine + [acceptor protein]-L-lysine = [E2 ubiquitin-conjugating enzyme]-L-cysteine + N(6)-ubiquitinyl-[acceptor protein]-L-lysine.</text>
        <dbReference type="EC" id="2.3.2.27"/>
    </reaction>
</comment>
<dbReference type="eggNOG" id="KOG0289">
    <property type="taxonomic scope" value="Eukaryota"/>
</dbReference>
<keyword evidence="2" id="KW-0234">DNA repair</keyword>
<dbReference type="SUPFAM" id="SSF50978">
    <property type="entry name" value="WD40 repeat-like"/>
    <property type="match status" value="1"/>
</dbReference>
<dbReference type="HOGENOM" id="CLU_797822_0_0_1"/>
<dbReference type="UniPathway" id="UPA00143"/>
<keyword evidence="1" id="KW-0853">WD repeat</keyword>
<name>A0A0D9Z8X6_9ORYZ</name>
<keyword evidence="2" id="KW-0747">Spliceosome</keyword>
<dbReference type="InterPro" id="IPR001680">
    <property type="entry name" value="WD40_rpt"/>
</dbReference>
<feature type="repeat" description="WD" evidence="1">
    <location>
        <begin position="213"/>
        <end position="238"/>
    </location>
</feature>